<comment type="caution">
    <text evidence="2">The sequence shown here is derived from an EMBL/GenBank/DDBJ whole genome shotgun (WGS) entry which is preliminary data.</text>
</comment>
<sequence>MKESGVGPAPGGAVGVALQHEQGRPVDPERRALGVAVEDDEADHVPVEGGRLVEVCDPERGAADTRLGRERALGGSRSAGRGIVVAVGHRADYGRSRVQRVGRGSRTERPPRPAARTFPIFR</sequence>
<proteinExistence type="predicted"/>
<feature type="region of interest" description="Disordered" evidence="1">
    <location>
        <begin position="1"/>
        <end position="29"/>
    </location>
</feature>
<evidence type="ECO:0000313" key="3">
    <source>
        <dbReference type="Proteomes" id="UP000011614"/>
    </source>
</evidence>
<name>M0F2F2_9EURY</name>
<reference evidence="2 3" key="2">
    <citation type="journal article" date="2014" name="PLoS Genet.">
        <title>Phylogenetically driven sequencing of extremely halophilic archaea reveals strategies for static and dynamic osmo-response.</title>
        <authorList>
            <person name="Becker E.A."/>
            <person name="Seitzer P.M."/>
            <person name="Tritt A."/>
            <person name="Larsen D."/>
            <person name="Krusor M."/>
            <person name="Yao A.I."/>
            <person name="Wu D."/>
            <person name="Madern D."/>
            <person name="Eisen J.A."/>
            <person name="Darling A.E."/>
            <person name="Facciotti M.T."/>
        </authorList>
    </citation>
    <scope>NUCLEOTIDE SEQUENCE [LARGE SCALE GENOMIC DNA]</scope>
    <source>
        <strain evidence="2 3">JCM 10118</strain>
    </source>
</reference>
<gene>
    <name evidence="2" type="ORF">C466_06404</name>
</gene>
<feature type="region of interest" description="Disordered" evidence="1">
    <location>
        <begin position="98"/>
        <end position="122"/>
    </location>
</feature>
<dbReference type="Proteomes" id="UP000011614">
    <property type="component" value="Unassembled WGS sequence"/>
</dbReference>
<organism evidence="2 3">
    <name type="scientific">Halorubrum distributum JCM 10118</name>
    <dbReference type="NCBI Taxonomy" id="1227468"/>
    <lineage>
        <taxon>Archaea</taxon>
        <taxon>Methanobacteriati</taxon>
        <taxon>Methanobacteriota</taxon>
        <taxon>Stenosarchaea group</taxon>
        <taxon>Halobacteria</taxon>
        <taxon>Halobacteriales</taxon>
        <taxon>Haloferacaceae</taxon>
        <taxon>Halorubrum</taxon>
        <taxon>Halorubrum distributum group</taxon>
    </lineage>
</organism>
<evidence type="ECO:0000313" key="2">
    <source>
        <dbReference type="EMBL" id="ELZ54256.1"/>
    </source>
</evidence>
<dbReference type="AlphaFoldDB" id="M0F2F2"/>
<reference evidence="3" key="1">
    <citation type="submission" date="2012-11" db="EMBL/GenBank/DDBJ databases">
        <authorList>
            <person name="Becker E.A."/>
            <person name="Seitzer P."/>
            <person name="Tritt A."/>
            <person name="Larsen D."/>
            <person name="Yao A."/>
            <person name="Wu D."/>
            <person name="Darling A."/>
            <person name="Eisen J.A."/>
            <person name="Facciotti M.T."/>
        </authorList>
    </citation>
    <scope>NUCLEOTIDE SEQUENCE [LARGE SCALE GENOMIC DNA]</scope>
    <source>
        <strain evidence="3">JCM 10118</strain>
    </source>
</reference>
<dbReference type="EMBL" id="AOJN01000039">
    <property type="protein sequence ID" value="ELZ54256.1"/>
    <property type="molecule type" value="Genomic_DNA"/>
</dbReference>
<accession>M0F2F2</accession>
<protein>
    <submittedName>
        <fullName evidence="2">Uncharacterized protein</fullName>
    </submittedName>
</protein>
<evidence type="ECO:0000256" key="1">
    <source>
        <dbReference type="SAM" id="MobiDB-lite"/>
    </source>
</evidence>